<dbReference type="AlphaFoldDB" id="A0AAV7PW01"/>
<reference evidence="1" key="1">
    <citation type="journal article" date="2022" name="bioRxiv">
        <title>Sequencing and chromosome-scale assembly of the giantPleurodeles waltlgenome.</title>
        <authorList>
            <person name="Brown T."/>
            <person name="Elewa A."/>
            <person name="Iarovenko S."/>
            <person name="Subramanian E."/>
            <person name="Araus A.J."/>
            <person name="Petzold A."/>
            <person name="Susuki M."/>
            <person name="Suzuki K.-i.T."/>
            <person name="Hayashi T."/>
            <person name="Toyoda A."/>
            <person name="Oliveira C."/>
            <person name="Osipova E."/>
            <person name="Leigh N.D."/>
            <person name="Simon A."/>
            <person name="Yun M.H."/>
        </authorList>
    </citation>
    <scope>NUCLEOTIDE SEQUENCE</scope>
    <source>
        <strain evidence="1">20211129_DDA</strain>
        <tissue evidence="1">Liver</tissue>
    </source>
</reference>
<evidence type="ECO:0000313" key="2">
    <source>
        <dbReference type="Proteomes" id="UP001066276"/>
    </source>
</evidence>
<accession>A0AAV7PW01</accession>
<protein>
    <submittedName>
        <fullName evidence="1">Uncharacterized protein</fullName>
    </submittedName>
</protein>
<organism evidence="1 2">
    <name type="scientific">Pleurodeles waltl</name>
    <name type="common">Iberian ribbed newt</name>
    <dbReference type="NCBI Taxonomy" id="8319"/>
    <lineage>
        <taxon>Eukaryota</taxon>
        <taxon>Metazoa</taxon>
        <taxon>Chordata</taxon>
        <taxon>Craniata</taxon>
        <taxon>Vertebrata</taxon>
        <taxon>Euteleostomi</taxon>
        <taxon>Amphibia</taxon>
        <taxon>Batrachia</taxon>
        <taxon>Caudata</taxon>
        <taxon>Salamandroidea</taxon>
        <taxon>Salamandridae</taxon>
        <taxon>Pleurodelinae</taxon>
        <taxon>Pleurodeles</taxon>
    </lineage>
</organism>
<comment type="caution">
    <text evidence="1">The sequence shown here is derived from an EMBL/GenBank/DDBJ whole genome shotgun (WGS) entry which is preliminary data.</text>
</comment>
<evidence type="ECO:0000313" key="1">
    <source>
        <dbReference type="EMBL" id="KAJ1131467.1"/>
    </source>
</evidence>
<sequence>MLKTGAVRARPLELATDGACKMYTIKHSTASTFDYYLCSRNLQLKGYGNIQNGFSDHALVKMEDSGIKIEKVGGPSVESKEEWCKDVFFRDCT</sequence>
<dbReference type="Proteomes" id="UP001066276">
    <property type="component" value="Chromosome 7"/>
</dbReference>
<gene>
    <name evidence="1" type="ORF">NDU88_009804</name>
</gene>
<proteinExistence type="predicted"/>
<dbReference type="EMBL" id="JANPWB010000011">
    <property type="protein sequence ID" value="KAJ1131467.1"/>
    <property type="molecule type" value="Genomic_DNA"/>
</dbReference>
<name>A0AAV7PW01_PLEWA</name>
<keyword evidence="2" id="KW-1185">Reference proteome</keyword>